<keyword evidence="2" id="KW-0328">Glycosyltransferase</keyword>
<proteinExistence type="predicted"/>
<dbReference type="PANTHER" id="PTHR12526">
    <property type="entry name" value="GLYCOSYLTRANSFERASE"/>
    <property type="match status" value="1"/>
</dbReference>
<evidence type="ECO:0000313" key="2">
    <source>
        <dbReference type="EMBL" id="MDT0294041.1"/>
    </source>
</evidence>
<dbReference type="SUPFAM" id="SSF53756">
    <property type="entry name" value="UDP-Glycosyltransferase/glycogen phosphorylase"/>
    <property type="match status" value="1"/>
</dbReference>
<keyword evidence="2" id="KW-0808">Transferase</keyword>
<comment type="caution">
    <text evidence="2">The sequence shown here is derived from an EMBL/GenBank/DDBJ whole genome shotgun (WGS) entry which is preliminary data.</text>
</comment>
<dbReference type="EMBL" id="JAVRBG010000004">
    <property type="protein sequence ID" value="MDT0294041.1"/>
    <property type="molecule type" value="Genomic_DNA"/>
</dbReference>
<name>A0ABU2KH50_9FLAO</name>
<dbReference type="RefSeq" id="WP_311400995.1">
    <property type="nucleotide sequence ID" value="NZ_JAVRBG010000004.1"/>
</dbReference>
<keyword evidence="3" id="KW-1185">Reference proteome</keyword>
<sequence>MKIFHPLLCYYPSQAGGPANTLYWLNTALDKAQFETKVISSNFGLENKASLEAIGQNISTAHHKVQFLDSGGTAFVKKGLTAVKQSDIIQFSSLFFPPTLPLLVKAVIQKKKVIISPRGELYSAALSIKSKKKKIWLQLIKVFQSKIHFHATNEFEKGIIQKYFPKAAGVALIPNYIKMPKKQPLDIVENQLLFIGRINPIKNIDVLIKAIDKAQKTLGREVKLVIAGSARLPYEIAYENKLKHLVKDLELQKSVTFLGHVQGEDKDKLIARSYALVLPSESENFGNVVLEALAQGTPVIASKNTPWESLEKTNSGFWVLPSVDELSKTIVGFLDMSDAEYKEIRKNAYRLCSEKFDIGSNSNVWADFYKEIN</sequence>
<feature type="domain" description="Glycosyl transferase family 1" evidence="1">
    <location>
        <begin position="181"/>
        <end position="350"/>
    </location>
</feature>
<dbReference type="Proteomes" id="UP001182991">
    <property type="component" value="Unassembled WGS sequence"/>
</dbReference>
<dbReference type="Gene3D" id="3.40.50.2000">
    <property type="entry name" value="Glycogen Phosphorylase B"/>
    <property type="match status" value="2"/>
</dbReference>
<evidence type="ECO:0000259" key="1">
    <source>
        <dbReference type="Pfam" id="PF00534"/>
    </source>
</evidence>
<dbReference type="InterPro" id="IPR001296">
    <property type="entry name" value="Glyco_trans_1"/>
</dbReference>
<dbReference type="Pfam" id="PF00534">
    <property type="entry name" value="Glycos_transf_1"/>
    <property type="match status" value="1"/>
</dbReference>
<accession>A0ABU2KH50</accession>
<dbReference type="PANTHER" id="PTHR12526:SF630">
    <property type="entry name" value="GLYCOSYLTRANSFERASE"/>
    <property type="match status" value="1"/>
</dbReference>
<reference evidence="3" key="1">
    <citation type="submission" date="2023-07" db="EMBL/GenBank/DDBJ databases">
        <title>Isolating and identifying novel microbial strains from the Mariana Trench.</title>
        <authorList>
            <person name="Fu H."/>
        </authorList>
    </citation>
    <scope>NUCLEOTIDE SEQUENCE [LARGE SCALE GENOMIC DNA]</scope>
    <source>
        <strain evidence="3">T-y2</strain>
    </source>
</reference>
<gene>
    <name evidence="2" type="ORF">RLT85_05290</name>
</gene>
<dbReference type="GO" id="GO:0016757">
    <property type="term" value="F:glycosyltransferase activity"/>
    <property type="evidence" value="ECO:0007669"/>
    <property type="project" value="UniProtKB-KW"/>
</dbReference>
<evidence type="ECO:0000313" key="3">
    <source>
        <dbReference type="Proteomes" id="UP001182991"/>
    </source>
</evidence>
<dbReference type="EC" id="2.4.-.-" evidence="2"/>
<protein>
    <submittedName>
        <fullName evidence="2">Glycosyltransferase</fullName>
        <ecNumber evidence="2">2.4.-.-</ecNumber>
    </submittedName>
</protein>
<organism evidence="2 3">
    <name type="scientific">Mesonia ostreae</name>
    <dbReference type="NCBI Taxonomy" id="861110"/>
    <lineage>
        <taxon>Bacteria</taxon>
        <taxon>Pseudomonadati</taxon>
        <taxon>Bacteroidota</taxon>
        <taxon>Flavobacteriia</taxon>
        <taxon>Flavobacteriales</taxon>
        <taxon>Flavobacteriaceae</taxon>
        <taxon>Mesonia</taxon>
    </lineage>
</organism>